<dbReference type="GO" id="GO:0005768">
    <property type="term" value="C:endosome"/>
    <property type="evidence" value="ECO:0007669"/>
    <property type="project" value="UniProtKB-SubCell"/>
</dbReference>
<evidence type="ECO:0000256" key="1">
    <source>
        <dbReference type="ARBA" id="ARBA00004177"/>
    </source>
</evidence>
<evidence type="ECO:0000256" key="5">
    <source>
        <dbReference type="ARBA" id="ARBA00022927"/>
    </source>
</evidence>
<dbReference type="Proteomes" id="UP000265520">
    <property type="component" value="Unassembled WGS sequence"/>
</dbReference>
<dbReference type="AlphaFoldDB" id="A0A392R665"/>
<dbReference type="EMBL" id="LXQA010184060">
    <property type="protein sequence ID" value="MCI31025.1"/>
    <property type="molecule type" value="Genomic_DNA"/>
</dbReference>
<organism evidence="6 7">
    <name type="scientific">Trifolium medium</name>
    <dbReference type="NCBI Taxonomy" id="97028"/>
    <lineage>
        <taxon>Eukaryota</taxon>
        <taxon>Viridiplantae</taxon>
        <taxon>Streptophyta</taxon>
        <taxon>Embryophyta</taxon>
        <taxon>Tracheophyta</taxon>
        <taxon>Spermatophyta</taxon>
        <taxon>Magnoliopsida</taxon>
        <taxon>eudicotyledons</taxon>
        <taxon>Gunneridae</taxon>
        <taxon>Pentapetalae</taxon>
        <taxon>rosids</taxon>
        <taxon>fabids</taxon>
        <taxon>Fabales</taxon>
        <taxon>Fabaceae</taxon>
        <taxon>Papilionoideae</taxon>
        <taxon>50 kb inversion clade</taxon>
        <taxon>NPAAA clade</taxon>
        <taxon>Hologalegina</taxon>
        <taxon>IRL clade</taxon>
        <taxon>Trifolieae</taxon>
        <taxon>Trifolium</taxon>
    </lineage>
</organism>
<feature type="non-terminal residue" evidence="6">
    <location>
        <position position="49"/>
    </location>
</feature>
<comment type="caution">
    <text evidence="6">The sequence shown here is derived from an EMBL/GenBank/DDBJ whole genome shotgun (WGS) entry which is preliminary data.</text>
</comment>
<sequence>MVDTSVFEFYPTLFVLVTDIMDMLGDLVWKRIKQKAEFTENGATLCNLA</sequence>
<keyword evidence="3" id="KW-0813">Transport</keyword>
<name>A0A392R665_9FABA</name>
<dbReference type="GO" id="GO:0015031">
    <property type="term" value="P:protein transport"/>
    <property type="evidence" value="ECO:0007669"/>
    <property type="project" value="UniProtKB-KW"/>
</dbReference>
<keyword evidence="4" id="KW-0967">Endosome</keyword>
<dbReference type="PANTHER" id="PTHR13673">
    <property type="entry name" value="ESOPHAGEAL CANCER ASSOCIATED PROTEIN"/>
    <property type="match status" value="1"/>
</dbReference>
<evidence type="ECO:0000313" key="6">
    <source>
        <dbReference type="EMBL" id="MCI31025.1"/>
    </source>
</evidence>
<evidence type="ECO:0000313" key="7">
    <source>
        <dbReference type="Proteomes" id="UP000265520"/>
    </source>
</evidence>
<dbReference type="GO" id="GO:0032456">
    <property type="term" value="P:endocytic recycling"/>
    <property type="evidence" value="ECO:0007669"/>
    <property type="project" value="InterPro"/>
</dbReference>
<keyword evidence="5" id="KW-0653">Protein transport</keyword>
<proteinExistence type="inferred from homology"/>
<comment type="subcellular location">
    <subcellularLocation>
        <location evidence="1">Endosome</location>
    </subcellularLocation>
</comment>
<evidence type="ECO:0000256" key="4">
    <source>
        <dbReference type="ARBA" id="ARBA00022753"/>
    </source>
</evidence>
<reference evidence="6 7" key="1">
    <citation type="journal article" date="2018" name="Front. Plant Sci.">
        <title>Red Clover (Trifolium pratense) and Zigzag Clover (T. medium) - A Picture of Genomic Similarities and Differences.</title>
        <authorList>
            <person name="Dluhosova J."/>
            <person name="Istvanek J."/>
            <person name="Nedelnik J."/>
            <person name="Repkova J."/>
        </authorList>
    </citation>
    <scope>NUCLEOTIDE SEQUENCE [LARGE SCALE GENOMIC DNA]</scope>
    <source>
        <strain evidence="7">cv. 10/8</strain>
        <tissue evidence="6">Leaf</tissue>
    </source>
</reference>
<evidence type="ECO:0000256" key="2">
    <source>
        <dbReference type="ARBA" id="ARBA00010704"/>
    </source>
</evidence>
<evidence type="ECO:0000256" key="3">
    <source>
        <dbReference type="ARBA" id="ARBA00022448"/>
    </source>
</evidence>
<comment type="similarity">
    <text evidence="2">Belongs to the VPS35L family.</text>
</comment>
<accession>A0A392R665</accession>
<dbReference type="PANTHER" id="PTHR13673:SF0">
    <property type="entry name" value="VPS35 ENDOSOMAL PROTEIN-SORTING FACTOR-LIKE"/>
    <property type="match status" value="1"/>
</dbReference>
<dbReference type="InterPro" id="IPR029705">
    <property type="entry name" value="VPS35L"/>
</dbReference>
<keyword evidence="7" id="KW-1185">Reference proteome</keyword>
<protein>
    <submittedName>
        <fullName evidence="6">UPF0505 protein C16orf62-like</fullName>
    </submittedName>
</protein>